<name>A0ABX7DQC9_9FLAO</name>
<dbReference type="EMBL" id="CP068439">
    <property type="protein sequence ID" value="QQX75982.1"/>
    <property type="molecule type" value="Genomic_DNA"/>
</dbReference>
<dbReference type="Proteomes" id="UP000629420">
    <property type="component" value="Chromosome"/>
</dbReference>
<evidence type="ECO:0000256" key="2">
    <source>
        <dbReference type="SAM" id="SignalP"/>
    </source>
</evidence>
<feature type="chain" id="PRO_5046955919" evidence="2">
    <location>
        <begin position="22"/>
        <end position="185"/>
    </location>
</feature>
<feature type="domain" description="Outer membrane protein beta-barrel" evidence="3">
    <location>
        <begin position="15"/>
        <end position="176"/>
    </location>
</feature>
<evidence type="ECO:0000313" key="5">
    <source>
        <dbReference type="Proteomes" id="UP000629420"/>
    </source>
</evidence>
<dbReference type="RefSeq" id="WP_202335793.1">
    <property type="nucleotide sequence ID" value="NZ_CP068439.1"/>
</dbReference>
<keyword evidence="5" id="KW-1185">Reference proteome</keyword>
<evidence type="ECO:0000313" key="4">
    <source>
        <dbReference type="EMBL" id="QQX75982.1"/>
    </source>
</evidence>
<evidence type="ECO:0000256" key="1">
    <source>
        <dbReference type="ARBA" id="ARBA00022729"/>
    </source>
</evidence>
<dbReference type="InterPro" id="IPR027385">
    <property type="entry name" value="Beta-barrel_OMP"/>
</dbReference>
<dbReference type="SUPFAM" id="SSF56925">
    <property type="entry name" value="OMPA-like"/>
    <property type="match status" value="1"/>
</dbReference>
<keyword evidence="1 2" id="KW-0732">Signal</keyword>
<organism evidence="4 5">
    <name type="scientific">Aequorivita iocasae</name>
    <dbReference type="NCBI Taxonomy" id="2803865"/>
    <lineage>
        <taxon>Bacteria</taxon>
        <taxon>Pseudomonadati</taxon>
        <taxon>Bacteroidota</taxon>
        <taxon>Flavobacteriia</taxon>
        <taxon>Flavobacteriales</taxon>
        <taxon>Flavobacteriaceae</taxon>
        <taxon>Aequorivita</taxon>
    </lineage>
</organism>
<gene>
    <name evidence="4" type="ORF">JK629_11640</name>
</gene>
<accession>A0ABX7DQC9</accession>
<reference evidence="4 5" key="1">
    <citation type="submission" date="2021-01" db="EMBL/GenBank/DDBJ databases">
        <title>Aequorivita sp. strain KX20305, a bacterium isolated from the sediment collected at a cold seep field in South China Sea.</title>
        <authorList>
            <person name="Zhang H."/>
            <person name="Li C."/>
        </authorList>
    </citation>
    <scope>NUCLEOTIDE SEQUENCE [LARGE SCALE GENOMIC DNA]</scope>
    <source>
        <strain evidence="4 5">KX20305</strain>
    </source>
</reference>
<proteinExistence type="predicted"/>
<dbReference type="InterPro" id="IPR011250">
    <property type="entry name" value="OMP/PagP_B-barrel"/>
</dbReference>
<protein>
    <submittedName>
        <fullName evidence="4">Outer membrane beta-barrel protein</fullName>
    </submittedName>
</protein>
<dbReference type="Pfam" id="PF13505">
    <property type="entry name" value="OMP_b-brl"/>
    <property type="match status" value="1"/>
</dbReference>
<sequence length="185" mass="20290">MGFINKLSLFSALFCITLVSAQFEKGDMVANFGIGVGGYYASGSGYATKIPPIELSGEYFIMENLSIGGFIGGTKSEYEYRLGQNDYETINYNYFNIGTVGNYHFVNQEKFDVYAGVRLGYVGLTLKYDDDEIDDDIIDELDGRSSGILAGAHVGGRYFFTDQFAANAELGYGIAILKIGASYKF</sequence>
<dbReference type="Gene3D" id="2.40.160.20">
    <property type="match status" value="1"/>
</dbReference>
<feature type="signal peptide" evidence="2">
    <location>
        <begin position="1"/>
        <end position="21"/>
    </location>
</feature>
<evidence type="ECO:0000259" key="3">
    <source>
        <dbReference type="Pfam" id="PF13505"/>
    </source>
</evidence>